<organism evidence="11 12">
    <name type="scientific">Parastrongyloides trichosuri</name>
    <name type="common">Possum-specific nematode worm</name>
    <dbReference type="NCBI Taxonomy" id="131310"/>
    <lineage>
        <taxon>Eukaryota</taxon>
        <taxon>Metazoa</taxon>
        <taxon>Ecdysozoa</taxon>
        <taxon>Nematoda</taxon>
        <taxon>Chromadorea</taxon>
        <taxon>Rhabditida</taxon>
        <taxon>Tylenchina</taxon>
        <taxon>Panagrolaimomorpha</taxon>
        <taxon>Strongyloidoidea</taxon>
        <taxon>Strongyloididae</taxon>
        <taxon>Parastrongyloides</taxon>
    </lineage>
</organism>
<keyword evidence="3 10" id="KW-0812">Transmembrane</keyword>
<proteinExistence type="predicted"/>
<dbReference type="GO" id="GO:0046872">
    <property type="term" value="F:metal ion binding"/>
    <property type="evidence" value="ECO:0007669"/>
    <property type="project" value="UniProtKB-KW"/>
</dbReference>
<feature type="binding site" evidence="7">
    <location>
        <position position="59"/>
    </location>
    <ligand>
        <name>Na(+)</name>
        <dbReference type="ChEBI" id="CHEBI:29101"/>
        <label>1</label>
    </ligand>
</feature>
<name>A0A0N5A1A8_PARTI</name>
<dbReference type="PANTHER" id="PTHR11616">
    <property type="entry name" value="SODIUM/CHLORIDE DEPENDENT TRANSPORTER"/>
    <property type="match status" value="1"/>
</dbReference>
<keyword evidence="11" id="KW-1185">Reference proteome</keyword>
<evidence type="ECO:0000256" key="8">
    <source>
        <dbReference type="PIRSR" id="PIRSR600175-2"/>
    </source>
</evidence>
<dbReference type="InterPro" id="IPR037272">
    <property type="entry name" value="SNS_sf"/>
</dbReference>
<feature type="transmembrane region" description="Helical" evidence="10">
    <location>
        <begin position="119"/>
        <end position="146"/>
    </location>
</feature>
<evidence type="ECO:0000256" key="5">
    <source>
        <dbReference type="ARBA" id="ARBA00022989"/>
    </source>
</evidence>
<feature type="binding site" evidence="7">
    <location>
        <position position="52"/>
    </location>
    <ligand>
        <name>Na(+)</name>
        <dbReference type="ChEBI" id="CHEBI:29101"/>
        <label>1</label>
    </ligand>
</feature>
<feature type="disulfide bond" evidence="8">
    <location>
        <begin position="159"/>
        <end position="168"/>
    </location>
</feature>
<feature type="binding site" evidence="7">
    <location>
        <position position="333"/>
    </location>
    <ligand>
        <name>Na(+)</name>
        <dbReference type="ChEBI" id="CHEBI:29101"/>
        <label>1</label>
    </ligand>
</feature>
<reference evidence="12" key="1">
    <citation type="submission" date="2017-02" db="UniProtKB">
        <authorList>
            <consortium name="WormBaseParasite"/>
        </authorList>
    </citation>
    <scope>IDENTIFICATION</scope>
</reference>
<evidence type="ECO:0000313" key="11">
    <source>
        <dbReference type="Proteomes" id="UP000038045"/>
    </source>
</evidence>
<sequence length="755" mass="84975">MSGQNSNSKEMVKNDTNGGEECQNFASQSLEHQTKARGEWGGRLYFLLTAIGCAVGLGNIWRFPYVAYENGASAFLIPYFLTSLLIGIPSLNFEMNFGQFSGTACSTGYKRLMPSAQGIGWFLVFNSFLIAIYYIMIMAYILIYLFTIAVGQGYTYISCDNPWNTINCVSSKKNFDCISNTTVNIHNASKAIFLNNECHFGNSEEEIVLIRDQYFAKHNGTPVSATEEFYDRYILQRTDSFDNLGQVNPKLFVSLFFSWVLIFLFSWKGVKILGKISVFTSLYPYVVVVAFFFITYKLEGAYEGMKYYLLEPDFSNMLNYRTWINAASQLIFSFSIGMGNMHSLASYNKRTHNIFIDVSVIALADIFMSIVGGAVVFSVLGFLASKTGKKIPEVVSSGATLAFVVYPEATSLMAYSELWAFAYFLMLFLLGASTQVVYVDLIATVIYDSVKGVRKYRDWIVLGLCVLMFASGIIFTFDGGVYYFTIFNDFVTGFNLLFVVILEFASVSVFYGLNNWMDDIRSMIGKPKNVISRFIGPTGTVMKHCWLYITPSLLGIVCLFLFYSFFNTEPTYGVGEKAIILPQSAKYFGYTLTFITLIPIPLFFLINYVKLSAEGKPFRSLFVPTENWPSYDKWRERNKDFDTDGASTQSTQNVTSTKKSNSKSRSRKSDSKSNNSSNCKKRMLSGKKDGNGKINERLGDVPNIYKALEDRKKELLTCQDLKNKERGGSQPETSQSSTLKSPHEKSKTTSSISKV</sequence>
<keyword evidence="7" id="KW-0479">Metal-binding</keyword>
<keyword evidence="4" id="KW-0769">Symport</keyword>
<protein>
    <submittedName>
        <fullName evidence="12">Transporter</fullName>
    </submittedName>
</protein>
<feature type="compositionally biased region" description="Basic and acidic residues" evidence="9">
    <location>
        <begin position="686"/>
        <end position="697"/>
    </location>
</feature>
<dbReference type="GO" id="GO:0005886">
    <property type="term" value="C:plasma membrane"/>
    <property type="evidence" value="ECO:0007669"/>
    <property type="project" value="TreeGrafter"/>
</dbReference>
<feature type="transmembrane region" description="Helical" evidence="10">
    <location>
        <begin position="251"/>
        <end position="270"/>
    </location>
</feature>
<feature type="region of interest" description="Disordered" evidence="9">
    <location>
        <begin position="639"/>
        <end position="697"/>
    </location>
</feature>
<keyword evidence="7" id="KW-0915">Sodium</keyword>
<feature type="transmembrane region" description="Helical" evidence="10">
    <location>
        <begin position="354"/>
        <end position="384"/>
    </location>
</feature>
<dbReference type="WBParaSite" id="PTRK_0001540800.1">
    <property type="protein sequence ID" value="PTRK_0001540800.1"/>
    <property type="gene ID" value="PTRK_0001540800"/>
</dbReference>
<dbReference type="Pfam" id="PF00209">
    <property type="entry name" value="SNF"/>
    <property type="match status" value="1"/>
</dbReference>
<evidence type="ECO:0000256" key="7">
    <source>
        <dbReference type="PIRSR" id="PIRSR600175-1"/>
    </source>
</evidence>
<feature type="transmembrane region" description="Helical" evidence="10">
    <location>
        <begin position="75"/>
        <end position="93"/>
    </location>
</feature>
<dbReference type="STRING" id="131310.A0A0N5A1A8"/>
<evidence type="ECO:0000256" key="2">
    <source>
        <dbReference type="ARBA" id="ARBA00022448"/>
    </source>
</evidence>
<feature type="compositionally biased region" description="Basic and acidic residues" evidence="9">
    <location>
        <begin position="718"/>
        <end position="727"/>
    </location>
</feature>
<dbReference type="SUPFAM" id="SSF161070">
    <property type="entry name" value="SNF-like"/>
    <property type="match status" value="1"/>
</dbReference>
<comment type="subcellular location">
    <subcellularLocation>
        <location evidence="1">Membrane</location>
        <topology evidence="1">Multi-pass membrane protein</topology>
    </subcellularLocation>
</comment>
<evidence type="ECO:0000256" key="4">
    <source>
        <dbReference type="ARBA" id="ARBA00022847"/>
    </source>
</evidence>
<dbReference type="Proteomes" id="UP000038045">
    <property type="component" value="Unplaced"/>
</dbReference>
<dbReference type="PROSITE" id="PS50267">
    <property type="entry name" value="NA_NEUROTRAN_SYMP_3"/>
    <property type="match status" value="1"/>
</dbReference>
<accession>A0A0N5A1A8</accession>
<dbReference type="AlphaFoldDB" id="A0A0N5A1A8"/>
<evidence type="ECO:0000256" key="6">
    <source>
        <dbReference type="ARBA" id="ARBA00023136"/>
    </source>
</evidence>
<keyword evidence="6 10" id="KW-0472">Membrane</keyword>
<keyword evidence="2" id="KW-0813">Transport</keyword>
<feature type="region of interest" description="Disordered" evidence="9">
    <location>
        <begin position="718"/>
        <end position="755"/>
    </location>
</feature>
<feature type="compositionally biased region" description="Polar residues" evidence="9">
    <location>
        <begin position="730"/>
        <end position="740"/>
    </location>
</feature>
<dbReference type="GO" id="GO:0043005">
    <property type="term" value="C:neuron projection"/>
    <property type="evidence" value="ECO:0007669"/>
    <property type="project" value="TreeGrafter"/>
</dbReference>
<dbReference type="PANTHER" id="PTHR11616:SF326">
    <property type="entry name" value="SODIUM-DEPENDENT TRANSPORTER SNF-5"/>
    <property type="match status" value="1"/>
</dbReference>
<feature type="binding site" evidence="7">
    <location>
        <position position="430"/>
    </location>
    <ligand>
        <name>Na(+)</name>
        <dbReference type="ChEBI" id="CHEBI:29101"/>
        <label>1</label>
    </ligand>
</feature>
<dbReference type="PRINTS" id="PR00176">
    <property type="entry name" value="NANEUSMPORT"/>
</dbReference>
<evidence type="ECO:0000256" key="3">
    <source>
        <dbReference type="ARBA" id="ARBA00022692"/>
    </source>
</evidence>
<feature type="binding site" evidence="7">
    <location>
        <position position="54"/>
    </location>
    <ligand>
        <name>Na(+)</name>
        <dbReference type="ChEBI" id="CHEBI:29101"/>
        <label>1</label>
    </ligand>
</feature>
<keyword evidence="8" id="KW-1015">Disulfide bond</keyword>
<evidence type="ECO:0000313" key="12">
    <source>
        <dbReference type="WBParaSite" id="PTRK_0001540800.1"/>
    </source>
</evidence>
<dbReference type="InterPro" id="IPR000175">
    <property type="entry name" value="Na/ntran_symport"/>
</dbReference>
<feature type="binding site" evidence="7">
    <location>
        <position position="55"/>
    </location>
    <ligand>
        <name>Na(+)</name>
        <dbReference type="ChEBI" id="CHEBI:29101"/>
        <label>1</label>
    </ligand>
</feature>
<feature type="transmembrane region" description="Helical" evidence="10">
    <location>
        <begin position="490"/>
        <end position="513"/>
    </location>
</feature>
<feature type="transmembrane region" description="Helical" evidence="10">
    <location>
        <begin position="421"/>
        <end position="447"/>
    </location>
</feature>
<feature type="transmembrane region" description="Helical" evidence="10">
    <location>
        <begin position="322"/>
        <end position="342"/>
    </location>
</feature>
<feature type="transmembrane region" description="Helical" evidence="10">
    <location>
        <begin position="44"/>
        <end position="63"/>
    </location>
</feature>
<evidence type="ECO:0000256" key="1">
    <source>
        <dbReference type="ARBA" id="ARBA00004141"/>
    </source>
</evidence>
<evidence type="ECO:0000256" key="10">
    <source>
        <dbReference type="SAM" id="Phobius"/>
    </source>
</evidence>
<feature type="transmembrane region" description="Helical" evidence="10">
    <location>
        <begin position="587"/>
        <end position="609"/>
    </location>
</feature>
<dbReference type="GO" id="GO:0005332">
    <property type="term" value="F:gamma-aminobutyric acid:sodium:chloride symporter activity"/>
    <property type="evidence" value="ECO:0007669"/>
    <property type="project" value="TreeGrafter"/>
</dbReference>
<feature type="compositionally biased region" description="Low complexity" evidence="9">
    <location>
        <begin position="647"/>
        <end position="659"/>
    </location>
</feature>
<feature type="transmembrane region" description="Helical" evidence="10">
    <location>
        <begin position="545"/>
        <end position="567"/>
    </location>
</feature>
<feature type="transmembrane region" description="Helical" evidence="10">
    <location>
        <begin position="459"/>
        <end position="484"/>
    </location>
</feature>
<feature type="transmembrane region" description="Helical" evidence="10">
    <location>
        <begin position="282"/>
        <end position="302"/>
    </location>
</feature>
<keyword evidence="5 10" id="KW-1133">Transmembrane helix</keyword>
<evidence type="ECO:0000256" key="9">
    <source>
        <dbReference type="SAM" id="MobiDB-lite"/>
    </source>
</evidence>